<dbReference type="EMBL" id="PQGE01000001">
    <property type="protein sequence ID" value="POP47765.1"/>
    <property type="molecule type" value="Genomic_DNA"/>
</dbReference>
<evidence type="ECO:0000313" key="3">
    <source>
        <dbReference type="Proteomes" id="UP000237073"/>
    </source>
</evidence>
<comment type="caution">
    <text evidence="2">The sequence shown here is derived from an EMBL/GenBank/DDBJ whole genome shotgun (WGS) entry which is preliminary data.</text>
</comment>
<dbReference type="RefSeq" id="WP_103674238.1">
    <property type="nucleotide sequence ID" value="NZ_PQGD01000001.1"/>
</dbReference>
<reference evidence="3 4" key="1">
    <citation type="submission" date="2018-01" db="EMBL/GenBank/DDBJ databases">
        <title>Superficieibacter electus gen. nov., sp. nov., an extended-spectrum beta-lactamase possessing member of the Enterobacteriaceae family, isolated from intensive care unit surfaces.</title>
        <authorList>
            <person name="Potter R.F."/>
            <person name="D'Souza A.W."/>
        </authorList>
    </citation>
    <scope>NUCLEOTIDE SEQUENCE [LARGE SCALE GENOMIC DNA]</scope>
    <source>
        <strain evidence="2 4">BP-1</strain>
        <strain evidence="1 3">BP-2</strain>
    </source>
</reference>
<gene>
    <name evidence="2" type="ORF">CHU32_01080</name>
    <name evidence="1" type="ORF">CHU33_01075</name>
</gene>
<dbReference type="OrthoDB" id="6579049at2"/>
<evidence type="ECO:0000313" key="2">
    <source>
        <dbReference type="EMBL" id="POP50778.1"/>
    </source>
</evidence>
<accession>A0A2P5GW36</accession>
<organism evidence="2 4">
    <name type="scientific">Superficieibacter electus</name>
    <dbReference type="NCBI Taxonomy" id="2022662"/>
    <lineage>
        <taxon>Bacteria</taxon>
        <taxon>Pseudomonadati</taxon>
        <taxon>Pseudomonadota</taxon>
        <taxon>Gammaproteobacteria</taxon>
        <taxon>Enterobacterales</taxon>
        <taxon>Enterobacteriaceae</taxon>
        <taxon>Superficieibacter</taxon>
    </lineage>
</organism>
<evidence type="ECO:0000313" key="4">
    <source>
        <dbReference type="Proteomes" id="UP000247005"/>
    </source>
</evidence>
<sequence>MNNIMMMARLRELMVIFIHQRSIPEKAADALRFCQENIPEDQVSIGVYGEYLEIIEQVQFIADEQNHIAPDDMLSYAGEVMISILMLYERLGANIAIDDLMQHSRRFNH</sequence>
<dbReference type="AlphaFoldDB" id="A0A2P5GW36"/>
<name>A0A2P5GW36_9ENTR</name>
<proteinExistence type="predicted"/>
<keyword evidence="3" id="KW-1185">Reference proteome</keyword>
<protein>
    <submittedName>
        <fullName evidence="2">Uncharacterized protein</fullName>
    </submittedName>
</protein>
<dbReference type="Proteomes" id="UP000247005">
    <property type="component" value="Unassembled WGS sequence"/>
</dbReference>
<dbReference type="EMBL" id="PQGD01000001">
    <property type="protein sequence ID" value="POP50778.1"/>
    <property type="molecule type" value="Genomic_DNA"/>
</dbReference>
<dbReference type="Proteomes" id="UP000237073">
    <property type="component" value="Unassembled WGS sequence"/>
</dbReference>
<evidence type="ECO:0000313" key="1">
    <source>
        <dbReference type="EMBL" id="POP47765.1"/>
    </source>
</evidence>